<dbReference type="PANTHER" id="PTHR19959:SF119">
    <property type="entry name" value="FUNGAL LIPASE-LIKE DOMAIN-CONTAINING PROTEIN"/>
    <property type="match status" value="1"/>
</dbReference>
<dbReference type="EMBL" id="JABBWK010000140">
    <property type="protein sequence ID" value="KAG1890564.1"/>
    <property type="molecule type" value="Genomic_DNA"/>
</dbReference>
<organism evidence="2 3">
    <name type="scientific">Suillus fuscotomentosus</name>
    <dbReference type="NCBI Taxonomy" id="1912939"/>
    <lineage>
        <taxon>Eukaryota</taxon>
        <taxon>Fungi</taxon>
        <taxon>Dikarya</taxon>
        <taxon>Basidiomycota</taxon>
        <taxon>Agaricomycotina</taxon>
        <taxon>Agaricomycetes</taxon>
        <taxon>Agaricomycetidae</taxon>
        <taxon>Boletales</taxon>
        <taxon>Suillineae</taxon>
        <taxon>Suillaceae</taxon>
        <taxon>Suillus</taxon>
    </lineage>
</organism>
<reference evidence="2" key="1">
    <citation type="journal article" date="2020" name="New Phytol.">
        <title>Comparative genomics reveals dynamic genome evolution in host specialist ectomycorrhizal fungi.</title>
        <authorList>
            <person name="Lofgren L.A."/>
            <person name="Nguyen N.H."/>
            <person name="Vilgalys R."/>
            <person name="Ruytinx J."/>
            <person name="Liao H.L."/>
            <person name="Branco S."/>
            <person name="Kuo A."/>
            <person name="LaButti K."/>
            <person name="Lipzen A."/>
            <person name="Andreopoulos W."/>
            <person name="Pangilinan J."/>
            <person name="Riley R."/>
            <person name="Hundley H."/>
            <person name="Na H."/>
            <person name="Barry K."/>
            <person name="Grigoriev I.V."/>
            <person name="Stajich J.E."/>
            <person name="Kennedy P.G."/>
        </authorList>
    </citation>
    <scope>NUCLEOTIDE SEQUENCE</scope>
    <source>
        <strain evidence="2">FC203</strain>
    </source>
</reference>
<feature type="domain" description="CHAT" evidence="1">
    <location>
        <begin position="977"/>
        <end position="1243"/>
    </location>
</feature>
<proteinExistence type="predicted"/>
<dbReference type="SUPFAM" id="SSF81901">
    <property type="entry name" value="HCP-like"/>
    <property type="match status" value="1"/>
</dbReference>
<protein>
    <submittedName>
        <fullName evidence="2">CHAT domain-containing protein</fullName>
    </submittedName>
</protein>
<keyword evidence="3" id="KW-1185">Reference proteome</keyword>
<comment type="caution">
    <text evidence="2">The sequence shown here is derived from an EMBL/GenBank/DDBJ whole genome shotgun (WGS) entry which is preliminary data.</text>
</comment>
<dbReference type="RefSeq" id="XP_041217830.1">
    <property type="nucleotide sequence ID" value="XM_041377849.1"/>
</dbReference>
<dbReference type="InterPro" id="IPR024983">
    <property type="entry name" value="CHAT_dom"/>
</dbReference>
<evidence type="ECO:0000313" key="2">
    <source>
        <dbReference type="EMBL" id="KAG1890564.1"/>
    </source>
</evidence>
<dbReference type="PANTHER" id="PTHR19959">
    <property type="entry name" value="KINESIN LIGHT CHAIN"/>
    <property type="match status" value="1"/>
</dbReference>
<accession>A0AAD4DR33</accession>
<name>A0AAD4DR33_9AGAM</name>
<dbReference type="Gene3D" id="1.25.40.10">
    <property type="entry name" value="Tetratricopeptide repeat domain"/>
    <property type="match status" value="4"/>
</dbReference>
<gene>
    <name evidence="2" type="ORF">F5891DRAFT_987007</name>
</gene>
<dbReference type="GeneID" id="64672147"/>
<dbReference type="Pfam" id="PF13374">
    <property type="entry name" value="TPR_10"/>
    <property type="match status" value="3"/>
</dbReference>
<evidence type="ECO:0000313" key="3">
    <source>
        <dbReference type="Proteomes" id="UP001195769"/>
    </source>
</evidence>
<evidence type="ECO:0000259" key="1">
    <source>
        <dbReference type="Pfam" id="PF12770"/>
    </source>
</evidence>
<sequence length="1402" mass="157356">MSDLDEAIEVDRAALLHCPPGHPDRSSSLSNLANSLYGRFEQRGIMSDLDESIDLDRDTLLLRPPGHPDRSSSLNNLALSLLHRFQQGGMMSDLDESIELHRDALLLRPPGHSNRFSSLNNLANSLGDRFLQLGIMSDLDESIELHRDTLHLRPPGHPDRSSSLNNLALSLRDRFQQRGIMSDLDESFELHRDALLLCPPGHPDRSSSLSNLANSLYDRFKQGGMTSDLDESIELDRDALLLRPHGHPDRFSSLNNLALSLRDRFRQRGIISDLDESIELHRDALRLCPPDHPDRSSSLSNLANSLYDRFKQGGIMFDLDESIELDRDALLLRPPGHPDRSSSLNNLALSLRNRFKQGGIMSDLDESTELDRDALLLHPPGHSDRSSSLSSLANSLRHRFLQRGIMSDLDESIELDREGLLLRPPGHSDRSLSLNNLALSLRDRFKQRGIMSDLDESIELHRDATLLRPPGHSHRSSSLNNLALRLRDRFQQRGIMSDLDESIELDREGLLLRPPGHSDRSSSLNNLANSLRDRFQQRGIMSDLDEAIELHRDALLLRPPGHPDRSSSLNNLALGLGDRFRQRGIMSDLHEAIELHRDALFLCPPGHPDRSRSLNNLATNLGDRFLQRGIMSDLDESIELHRDSLLLRPPGHSDRPSSFNNLALSLRDRFKQGGIMSDLDESVELHRDALLLCPPGYSDRSKSLNNLVFSLRDRFHHCGVQSDLHEAFDLYSQLSQLPHAASRTDLLVAKSWAAFADTLDHASALLAYKTALNFLDQQVALLSSSSHHFDVIREAVSSLATDAFSCSVRHGALTTAVELVEQGRAVFWTQLARFSTPLDELSVSGDTATALAEEFRRLSFRLRNAFDQSTEDQSPQIRQLTMQWHDVVSKIRMLPDFSRFLLPPLFSDLQKAAEDGPVVIVNASQYCCDALIVLSDQDPVHVPIDITQTEVSDLSSEFQSLIKEFGSSDTQIELVSILRKLWHRIVGPVVQALKVLNVRPGSRIWWCPTAEFALLPLHAAGAYEKKRDSLSHIYISSYTPTLATLVRARRQVLLDGSPQHFVAIGQGNPDGGRPLECVAPEVAFVAKRLAPVVSSFMRLEDSDATVKGAFDALNRNQWLHLACHGMPNRRRPFESSFAMRDGPLMIKDIIRSNWQEPQFAFLSACHTTVGDEKSPDESIHLAAAMQFSGFRSVIGSMWSVDDEVAQEVVSGFYDNLIDGSGRLDCTRAAMALHKALKKLWRSDIPLEQRILHHMIRSRNIHQLLSEDLMSGSNNDIRKTLRYKPRLSVTNFSKVRQVIPTLSESYETMSINIAVNEEGVTFVENIVTCPVSRPNESANFVHAVPGIWCRRKGSKPFDIRKVLGRLCHTFDANGAASTIVDKCSIETCWYYIHQEKVILSKIQ</sequence>
<dbReference type="Proteomes" id="UP001195769">
    <property type="component" value="Unassembled WGS sequence"/>
</dbReference>
<dbReference type="SUPFAM" id="SSF48452">
    <property type="entry name" value="TPR-like"/>
    <property type="match status" value="1"/>
</dbReference>
<dbReference type="Pfam" id="PF12770">
    <property type="entry name" value="CHAT"/>
    <property type="match status" value="1"/>
</dbReference>
<dbReference type="InterPro" id="IPR011990">
    <property type="entry name" value="TPR-like_helical_dom_sf"/>
</dbReference>